<evidence type="ECO:0000313" key="4">
    <source>
        <dbReference type="Proteomes" id="UP000429229"/>
    </source>
</evidence>
<proteinExistence type="predicted"/>
<reference evidence="3 4" key="1">
    <citation type="submission" date="2019-12" db="EMBL/GenBank/DDBJ databases">
        <title>Genomic-based taxomic classification of the family Erythrobacteraceae.</title>
        <authorList>
            <person name="Xu L."/>
        </authorList>
    </citation>
    <scope>NUCLEOTIDE SEQUENCE [LARGE SCALE GENOMIC DNA]</scope>
    <source>
        <strain evidence="3 4">LMG 29519</strain>
    </source>
</reference>
<dbReference type="RefSeq" id="WP_160617729.1">
    <property type="nucleotide sequence ID" value="NZ_WTYR01000001.1"/>
</dbReference>
<organism evidence="3 4">
    <name type="scientific">Alteriqipengyuania halimionae</name>
    <dbReference type="NCBI Taxonomy" id="1926630"/>
    <lineage>
        <taxon>Bacteria</taxon>
        <taxon>Pseudomonadati</taxon>
        <taxon>Pseudomonadota</taxon>
        <taxon>Alphaproteobacteria</taxon>
        <taxon>Sphingomonadales</taxon>
        <taxon>Erythrobacteraceae</taxon>
        <taxon>Alteriqipengyuania</taxon>
    </lineage>
</organism>
<dbReference type="EMBL" id="WTYR01000001">
    <property type="protein sequence ID" value="MXP11171.1"/>
    <property type="molecule type" value="Genomic_DNA"/>
</dbReference>
<accession>A0A6I4UA81</accession>
<dbReference type="Proteomes" id="UP000429229">
    <property type="component" value="Unassembled WGS sequence"/>
</dbReference>
<keyword evidence="4" id="KW-1185">Reference proteome</keyword>
<dbReference type="PROSITE" id="PS51257">
    <property type="entry name" value="PROKAR_LIPOPROTEIN"/>
    <property type="match status" value="1"/>
</dbReference>
<feature type="signal peptide" evidence="2">
    <location>
        <begin position="1"/>
        <end position="15"/>
    </location>
</feature>
<dbReference type="OrthoDB" id="7432862at2"/>
<evidence type="ECO:0008006" key="5">
    <source>
        <dbReference type="Google" id="ProtNLM"/>
    </source>
</evidence>
<evidence type="ECO:0000256" key="2">
    <source>
        <dbReference type="SAM" id="SignalP"/>
    </source>
</evidence>
<gene>
    <name evidence="3" type="ORF">GRI68_13360</name>
</gene>
<sequence length="163" mass="17398">MKILATILAPAFALAACQPVQDNPEEGDATPAIDSTASAPDNAAAADKIDVPQSLVGEYRVAGIDGKELDIPVGFALSITDTEIHDGQGCGARHWRYAYEKGVLETKRFLMHEDNAANCPIFRRTREWIALGEAIDAATGAERTRANGIELSGNGRSVTLFSQ</sequence>
<name>A0A6I4UA81_9SPHN</name>
<dbReference type="AlphaFoldDB" id="A0A6I4UA81"/>
<feature type="region of interest" description="Disordered" evidence="1">
    <location>
        <begin position="22"/>
        <end position="44"/>
    </location>
</feature>
<protein>
    <recommendedName>
        <fullName evidence="5">META domain-containing protein</fullName>
    </recommendedName>
</protein>
<comment type="caution">
    <text evidence="3">The sequence shown here is derived from an EMBL/GenBank/DDBJ whole genome shotgun (WGS) entry which is preliminary data.</text>
</comment>
<evidence type="ECO:0000256" key="1">
    <source>
        <dbReference type="SAM" id="MobiDB-lite"/>
    </source>
</evidence>
<keyword evidence="2" id="KW-0732">Signal</keyword>
<feature type="chain" id="PRO_5026038059" description="META domain-containing protein" evidence="2">
    <location>
        <begin position="16"/>
        <end position="163"/>
    </location>
</feature>
<feature type="compositionally biased region" description="Low complexity" evidence="1">
    <location>
        <begin position="34"/>
        <end position="44"/>
    </location>
</feature>
<evidence type="ECO:0000313" key="3">
    <source>
        <dbReference type="EMBL" id="MXP11171.1"/>
    </source>
</evidence>